<dbReference type="InterPro" id="IPR008965">
    <property type="entry name" value="CBM2/CBM3_carb-bd_dom_sf"/>
</dbReference>
<feature type="domain" description="CBM3" evidence="7">
    <location>
        <begin position="1156"/>
        <end position="1308"/>
    </location>
</feature>
<dbReference type="GO" id="GO:0042597">
    <property type="term" value="C:periplasmic space"/>
    <property type="evidence" value="ECO:0007669"/>
    <property type="project" value="InterPro"/>
</dbReference>
<dbReference type="Proteomes" id="UP000607559">
    <property type="component" value="Unassembled WGS sequence"/>
</dbReference>
<dbReference type="Gene3D" id="1.50.10.100">
    <property type="entry name" value="Chondroitin AC/alginate lyase"/>
    <property type="match status" value="1"/>
</dbReference>
<reference evidence="8" key="2">
    <citation type="submission" date="2020-09" db="EMBL/GenBank/DDBJ databases">
        <authorList>
            <person name="Sun Q."/>
            <person name="Zhou Y."/>
        </authorList>
    </citation>
    <scope>NUCLEOTIDE SEQUENCE</scope>
    <source>
        <strain evidence="8">CGMCC 1.15448</strain>
    </source>
</reference>
<feature type="domain" description="Fibronectin type-III" evidence="6">
    <location>
        <begin position="771"/>
        <end position="861"/>
    </location>
</feature>
<dbReference type="Pfam" id="PF18962">
    <property type="entry name" value="Por_Secre_tail"/>
    <property type="match status" value="1"/>
</dbReference>
<gene>
    <name evidence="8" type="ORF">GCM10011511_22010</name>
</gene>
<dbReference type="InterPro" id="IPR006558">
    <property type="entry name" value="LamG-like"/>
</dbReference>
<dbReference type="PANTHER" id="PTHR13817">
    <property type="entry name" value="TITIN"/>
    <property type="match status" value="1"/>
</dbReference>
<keyword evidence="2" id="KW-0677">Repeat</keyword>
<evidence type="ECO:0000259" key="6">
    <source>
        <dbReference type="PROSITE" id="PS50853"/>
    </source>
</evidence>
<dbReference type="InterPro" id="IPR001956">
    <property type="entry name" value="CBM3"/>
</dbReference>
<dbReference type="SUPFAM" id="SSF49899">
    <property type="entry name" value="Concanavalin A-like lectins/glucanases"/>
    <property type="match status" value="1"/>
</dbReference>
<keyword evidence="3" id="KW-1015">Disulfide bond</keyword>
<proteinExistence type="predicted"/>
<evidence type="ECO:0000256" key="3">
    <source>
        <dbReference type="ARBA" id="ARBA00023157"/>
    </source>
</evidence>
<dbReference type="PROSITE" id="PS51257">
    <property type="entry name" value="PROKAR_LIPOPROTEIN"/>
    <property type="match status" value="1"/>
</dbReference>
<reference evidence="8" key="1">
    <citation type="journal article" date="2014" name="Int. J. Syst. Evol. Microbiol.">
        <title>Complete genome sequence of Corynebacterium casei LMG S-19264T (=DSM 44701T), isolated from a smear-ripened cheese.</title>
        <authorList>
            <consortium name="US DOE Joint Genome Institute (JGI-PGF)"/>
            <person name="Walter F."/>
            <person name="Albersmeier A."/>
            <person name="Kalinowski J."/>
            <person name="Ruckert C."/>
        </authorList>
    </citation>
    <scope>NUCLEOTIDE SEQUENCE</scope>
    <source>
        <strain evidence="8">CGMCC 1.15448</strain>
    </source>
</reference>
<sequence>MSLATSKVAPVLLLLSLLACLRGVHAQTFIHPGGLHSQADLDRMKAKVAAGAHPWIDDWNVLITDPLAQNTYSAAPRGNMGSSRQRADQDAHAAYLNALRWYISGDTTYAHRAVLICNGWSAAVNQVPTGTDIPGLIGIPIFDFALAGEVLRIYPGWDSASFARYKNMFTTYLYPVVHNFLTNHNGACISHYWANWDICNTGALIAMGVLCDDTAKYNEGVSYFENGAGNGNINNAVNNLFNPSLGQWQESGRDQEHAQLGVGMMAYLCQVAWNQGLDLFGYENNRLLAGAEYVGQTNLWDPTPFTAYNNCDNVNQRWVSLNGRGRLDDRPVWELIYNHYVVQQGLSAPHVQAMAQLMRPEHGSTDHFGYGTLTFTLDPTASPYPPSPAPAVPAGVTAAAGVGQVTLKWTVPSGNTVQGYTIQRATTSGGPYTTLASWNSNTTPQYTDWTVTNGATYYYVVAAVNQSGVSGNSPEVNATPSATGSLLSGWVNKDIGTVGLAGSATYAPAGGKTFVAKGAGSAIGGTADAFNYTYGTVSGDATITARVYSIGGTLSRTGVMIRESLDPGATTLIMKVGDVGWREAAFGARSTTGGTMTWTAGNDYTTTPAWFRLQRSGNTFTAYESSDGQTWFIVGTTTIAMAGTYYAGLAACSGSTSALDITTFDNVSITGGGSAPPPPTSLITTAMSDRRIDLLWKSPVGATGTIGYTIRRAVSASGPYNTVALGLNDTTWSDTSLKASTTWYYTVSASNLEGESAVSAPDSATTFRLVAPSAPKALTAAAGNGRIALSWSASPEATGYYIQRAAVSGGPYTTIDSTTRTFYTDTTTTNGTTYYYILTAVNTAGTSTPSTQVSATPVAGPYSYWPFDESSDTTATDVWGGRNGVMAAGATFVPGLIHNAAHLDGSSGAYVTLPAGVVSSLNDFTVATWVKLDAAVNWARLFDFGTSTNVYMFLTPKNGNDGTLRYAITTAGGNHEQRINSTVVLATGTWYHVAVTLSGSIGTLYVNGVAVGHDSTMTLSPSKLGSTTQNFIGRSQFSADPRLTGTADDFRLYGRALSDSEIAVLAAALPPVAKDQTITFPALPTPKAGDPDVDPGAFSSSGLPVTYTSSDSTVATIVNSKVHITGAGSCTIVASQPGDSVYNAAPPVAQTFTVLPFNLQVLYRDASGGQDTTNTLHPYLQIVNADSVAVNYSELKARYWFTPENYAGINTWIDYAQLGASYVTAQYVPLSQPYAGAFGYVEYSFAAAAGALTPGSSSGEIQSRIANTNWTNFIQANDYSYQDSSSYVLNNHLTLYLNGVLVWGTEPPPAQPVISLKAYYQNQNSSPNTNTISDYVTVNNEGNVPVNYNDLSVRYWFTEDGTAGLNAWVDYALLGSSNIHDQFVSLNPVRDSADTYFELKVDSSVGALYPLSSTGNIQYRIAKTDWSAFNETNDWSYAPAAPGLAQNSHITIYYKDSLIYGTEPASATSAAQSITSRQQAVAAQLAEGAGATAIYPNPVTDGYFYIHPERISDGKLTIRVYDLQGRIILFKTLGYNGESVVEVTFDKRPAPGVYFVRINQASPVKLNVY</sequence>
<dbReference type="PROSITE" id="PS50853">
    <property type="entry name" value="FN3"/>
    <property type="match status" value="3"/>
</dbReference>
<dbReference type="SMART" id="SM00560">
    <property type="entry name" value="LamGL"/>
    <property type="match status" value="1"/>
</dbReference>
<accession>A0A8J2XR48</accession>
<evidence type="ECO:0000256" key="1">
    <source>
        <dbReference type="ARBA" id="ARBA00022729"/>
    </source>
</evidence>
<dbReference type="GO" id="GO:0005975">
    <property type="term" value="P:carbohydrate metabolic process"/>
    <property type="evidence" value="ECO:0007669"/>
    <property type="project" value="InterPro"/>
</dbReference>
<dbReference type="SMART" id="SM01067">
    <property type="entry name" value="CBM_3"/>
    <property type="match status" value="2"/>
</dbReference>
<protein>
    <recommendedName>
        <fullName evidence="10">T9SS C-terminal target domain-containing protein</fullName>
    </recommendedName>
</protein>
<dbReference type="InterPro" id="IPR013320">
    <property type="entry name" value="ConA-like_dom_sf"/>
</dbReference>
<dbReference type="PANTHER" id="PTHR13817:SF73">
    <property type="entry name" value="FIBRONECTIN TYPE-III DOMAIN-CONTAINING PROTEIN"/>
    <property type="match status" value="1"/>
</dbReference>
<comment type="caution">
    <text evidence="8">The sequence shown here is derived from an EMBL/GenBank/DDBJ whole genome shotgun (WGS) entry which is preliminary data.</text>
</comment>
<evidence type="ECO:0000256" key="4">
    <source>
        <dbReference type="ARBA" id="ARBA00023239"/>
    </source>
</evidence>
<evidence type="ECO:0000313" key="8">
    <source>
        <dbReference type="EMBL" id="GGA98297.1"/>
    </source>
</evidence>
<dbReference type="EMBL" id="BMJC01000002">
    <property type="protein sequence ID" value="GGA98297.1"/>
    <property type="molecule type" value="Genomic_DNA"/>
</dbReference>
<dbReference type="GO" id="GO:0016829">
    <property type="term" value="F:lyase activity"/>
    <property type="evidence" value="ECO:0007669"/>
    <property type="project" value="UniProtKB-KW"/>
</dbReference>
<evidence type="ECO:0000259" key="7">
    <source>
        <dbReference type="PROSITE" id="PS51172"/>
    </source>
</evidence>
<dbReference type="NCBIfam" id="TIGR04183">
    <property type="entry name" value="Por_Secre_tail"/>
    <property type="match status" value="1"/>
</dbReference>
<dbReference type="SUPFAM" id="SSF49265">
    <property type="entry name" value="Fibronectin type III"/>
    <property type="match status" value="2"/>
</dbReference>
<dbReference type="CDD" id="cd00063">
    <property type="entry name" value="FN3"/>
    <property type="match status" value="2"/>
</dbReference>
<dbReference type="SMART" id="SM00060">
    <property type="entry name" value="FN3"/>
    <property type="match status" value="3"/>
</dbReference>
<feature type="chain" id="PRO_5035278228" description="T9SS C-terminal target domain-containing protein" evidence="5">
    <location>
        <begin position="27"/>
        <end position="1569"/>
    </location>
</feature>
<dbReference type="InterPro" id="IPR036966">
    <property type="entry name" value="CBM3_sf"/>
</dbReference>
<evidence type="ECO:0000313" key="9">
    <source>
        <dbReference type="Proteomes" id="UP000607559"/>
    </source>
</evidence>
<feature type="domain" description="CBM3" evidence="7">
    <location>
        <begin position="1312"/>
        <end position="1465"/>
    </location>
</feature>
<feature type="domain" description="Fibronectin type-III" evidence="6">
    <location>
        <begin position="389"/>
        <end position="483"/>
    </location>
</feature>
<dbReference type="GO" id="GO:0030248">
    <property type="term" value="F:cellulose binding"/>
    <property type="evidence" value="ECO:0007669"/>
    <property type="project" value="InterPro"/>
</dbReference>
<dbReference type="Gene3D" id="2.60.40.10">
    <property type="entry name" value="Immunoglobulins"/>
    <property type="match status" value="3"/>
</dbReference>
<keyword evidence="1 5" id="KW-0732">Signal</keyword>
<dbReference type="InterPro" id="IPR003961">
    <property type="entry name" value="FN3_dom"/>
</dbReference>
<feature type="signal peptide" evidence="5">
    <location>
        <begin position="1"/>
        <end position="26"/>
    </location>
</feature>
<organism evidence="8 9">
    <name type="scientific">Puia dinghuensis</name>
    <dbReference type="NCBI Taxonomy" id="1792502"/>
    <lineage>
        <taxon>Bacteria</taxon>
        <taxon>Pseudomonadati</taxon>
        <taxon>Bacteroidota</taxon>
        <taxon>Chitinophagia</taxon>
        <taxon>Chitinophagales</taxon>
        <taxon>Chitinophagaceae</taxon>
        <taxon>Puia</taxon>
    </lineage>
</organism>
<dbReference type="InterPro" id="IPR008929">
    <property type="entry name" value="Chondroitin_lyas"/>
</dbReference>
<keyword evidence="4" id="KW-0456">Lyase</keyword>
<dbReference type="RefSeq" id="WP_188931445.1">
    <property type="nucleotide sequence ID" value="NZ_BMJC01000002.1"/>
</dbReference>
<dbReference type="Pfam" id="PF05426">
    <property type="entry name" value="Alginate_lyase"/>
    <property type="match status" value="1"/>
</dbReference>
<dbReference type="InterPro" id="IPR036116">
    <property type="entry name" value="FN3_sf"/>
</dbReference>
<feature type="domain" description="Fibronectin type-III" evidence="6">
    <location>
        <begin position="678"/>
        <end position="769"/>
    </location>
</feature>
<evidence type="ECO:0008006" key="10">
    <source>
        <dbReference type="Google" id="ProtNLM"/>
    </source>
</evidence>
<dbReference type="InterPro" id="IPR013783">
    <property type="entry name" value="Ig-like_fold"/>
</dbReference>
<dbReference type="GO" id="GO:0004553">
    <property type="term" value="F:hydrolase activity, hydrolyzing O-glycosyl compounds"/>
    <property type="evidence" value="ECO:0007669"/>
    <property type="project" value="UniProtKB-ARBA"/>
</dbReference>
<name>A0A8J2XR48_9BACT</name>
<dbReference type="InterPro" id="IPR008397">
    <property type="entry name" value="Alginate_lyase_dom"/>
</dbReference>
<dbReference type="SUPFAM" id="SSF49384">
    <property type="entry name" value="Carbohydrate-binding domain"/>
    <property type="match status" value="2"/>
</dbReference>
<dbReference type="Pfam" id="PF13385">
    <property type="entry name" value="Laminin_G_3"/>
    <property type="match status" value="1"/>
</dbReference>
<keyword evidence="9" id="KW-1185">Reference proteome</keyword>
<dbReference type="Pfam" id="PF00942">
    <property type="entry name" value="CBM_3"/>
    <property type="match status" value="2"/>
</dbReference>
<dbReference type="InterPro" id="IPR026444">
    <property type="entry name" value="Secre_tail"/>
</dbReference>
<dbReference type="SUPFAM" id="SSF48230">
    <property type="entry name" value="Chondroitin AC/alginate lyase"/>
    <property type="match status" value="1"/>
</dbReference>
<dbReference type="Gene3D" id="2.60.120.200">
    <property type="match status" value="2"/>
</dbReference>
<dbReference type="PROSITE" id="PS51172">
    <property type="entry name" value="CBM3"/>
    <property type="match status" value="2"/>
</dbReference>
<dbReference type="Gene3D" id="2.60.40.710">
    <property type="entry name" value="Endoglucanase-like"/>
    <property type="match status" value="2"/>
</dbReference>
<dbReference type="InterPro" id="IPR050964">
    <property type="entry name" value="Striated_Muscle_Regulatory"/>
</dbReference>
<evidence type="ECO:0000256" key="2">
    <source>
        <dbReference type="ARBA" id="ARBA00022737"/>
    </source>
</evidence>
<evidence type="ECO:0000256" key="5">
    <source>
        <dbReference type="SAM" id="SignalP"/>
    </source>
</evidence>